<proteinExistence type="inferred from homology"/>
<accession>A0ABN1KJJ0</accession>
<gene>
    <name evidence="3" type="primary">yacG</name>
    <name evidence="5" type="ORF">GCM10009107_57800</name>
</gene>
<dbReference type="InterPro" id="IPR013088">
    <property type="entry name" value="Znf_NHR/GATA"/>
</dbReference>
<organism evidence="5 6">
    <name type="scientific">Ideonella azotifigens</name>
    <dbReference type="NCBI Taxonomy" id="513160"/>
    <lineage>
        <taxon>Bacteria</taxon>
        <taxon>Pseudomonadati</taxon>
        <taxon>Pseudomonadota</taxon>
        <taxon>Betaproteobacteria</taxon>
        <taxon>Burkholderiales</taxon>
        <taxon>Sphaerotilaceae</taxon>
        <taxon>Ideonella</taxon>
    </lineage>
</organism>
<feature type="binding site" evidence="3">
    <location>
        <position position="54"/>
    </location>
    <ligand>
        <name>Zn(2+)</name>
        <dbReference type="ChEBI" id="CHEBI:29105"/>
    </ligand>
</feature>
<dbReference type="InterPro" id="IPR005584">
    <property type="entry name" value="DNA_gyrase_inhibitor_YacG"/>
</dbReference>
<dbReference type="HAMAP" id="MF_00649">
    <property type="entry name" value="DNA_gyrase_inhibitor_YacG"/>
    <property type="match status" value="1"/>
</dbReference>
<dbReference type="Pfam" id="PF03884">
    <property type="entry name" value="YacG"/>
    <property type="match status" value="1"/>
</dbReference>
<dbReference type="EMBL" id="BAAAEW010000047">
    <property type="protein sequence ID" value="GAA0768182.1"/>
    <property type="molecule type" value="Genomic_DNA"/>
</dbReference>
<comment type="caution">
    <text evidence="5">The sequence shown here is derived from an EMBL/GenBank/DDBJ whole genome shotgun (WGS) entry which is preliminary data.</text>
</comment>
<comment type="similarity">
    <text evidence="3">Belongs to the DNA gyrase inhibitor YacG family.</text>
</comment>
<keyword evidence="6" id="KW-1185">Reference proteome</keyword>
<evidence type="ECO:0000256" key="1">
    <source>
        <dbReference type="ARBA" id="ARBA00022723"/>
    </source>
</evidence>
<name>A0ABN1KJJ0_9BURK</name>
<protein>
    <recommendedName>
        <fullName evidence="3">DNA gyrase inhibitor YacG</fullName>
    </recommendedName>
</protein>
<dbReference type="PANTHER" id="PTHR36150:SF1">
    <property type="entry name" value="DNA GYRASE INHIBITOR YACG"/>
    <property type="match status" value="1"/>
</dbReference>
<comment type="function">
    <text evidence="3">Inhibits all the catalytic activities of DNA gyrase by preventing its interaction with DNA. Acts by binding directly to the C-terminal domain of GyrB, which probably disrupts DNA binding by the gyrase.</text>
</comment>
<evidence type="ECO:0000256" key="2">
    <source>
        <dbReference type="ARBA" id="ARBA00022833"/>
    </source>
</evidence>
<feature type="binding site" evidence="3">
    <location>
        <position position="50"/>
    </location>
    <ligand>
        <name>Zn(2+)</name>
        <dbReference type="ChEBI" id="CHEBI:29105"/>
    </ligand>
</feature>
<feature type="binding site" evidence="3">
    <location>
        <position position="34"/>
    </location>
    <ligand>
        <name>Zn(2+)</name>
        <dbReference type="ChEBI" id="CHEBI:29105"/>
    </ligand>
</feature>
<comment type="subunit">
    <text evidence="3">Interacts with GyrB.</text>
</comment>
<evidence type="ECO:0000313" key="5">
    <source>
        <dbReference type="EMBL" id="GAA0768182.1"/>
    </source>
</evidence>
<dbReference type="Proteomes" id="UP001500279">
    <property type="component" value="Unassembled WGS sequence"/>
</dbReference>
<dbReference type="Gene3D" id="3.30.50.10">
    <property type="entry name" value="Erythroid Transcription Factor GATA-1, subunit A"/>
    <property type="match status" value="1"/>
</dbReference>
<feature type="region of interest" description="Disordered" evidence="4">
    <location>
        <begin position="1"/>
        <end position="22"/>
    </location>
</feature>
<evidence type="ECO:0000256" key="3">
    <source>
        <dbReference type="HAMAP-Rule" id="MF_00649"/>
    </source>
</evidence>
<dbReference type="PANTHER" id="PTHR36150">
    <property type="entry name" value="DNA GYRASE INHIBITOR YACG"/>
    <property type="match status" value="1"/>
</dbReference>
<dbReference type="SUPFAM" id="SSF57716">
    <property type="entry name" value="Glucocorticoid receptor-like (DNA-binding domain)"/>
    <property type="match status" value="1"/>
</dbReference>
<evidence type="ECO:0000313" key="6">
    <source>
        <dbReference type="Proteomes" id="UP001500279"/>
    </source>
</evidence>
<feature type="binding site" evidence="3">
    <location>
        <position position="31"/>
    </location>
    <ligand>
        <name>Zn(2+)</name>
        <dbReference type="ChEBI" id="CHEBI:29105"/>
    </ligand>
</feature>
<reference evidence="5 6" key="1">
    <citation type="journal article" date="2019" name="Int. J. Syst. Evol. Microbiol.">
        <title>The Global Catalogue of Microorganisms (GCM) 10K type strain sequencing project: providing services to taxonomists for standard genome sequencing and annotation.</title>
        <authorList>
            <consortium name="The Broad Institute Genomics Platform"/>
            <consortium name="The Broad Institute Genome Sequencing Center for Infectious Disease"/>
            <person name="Wu L."/>
            <person name="Ma J."/>
        </authorList>
    </citation>
    <scope>NUCLEOTIDE SEQUENCE [LARGE SCALE GENOMIC DNA]</scope>
    <source>
        <strain evidence="5 6">JCM 15503</strain>
    </source>
</reference>
<evidence type="ECO:0000256" key="4">
    <source>
        <dbReference type="SAM" id="MobiDB-lite"/>
    </source>
</evidence>
<sequence length="80" mass="8509">MHLQAPPAPAVNQPKSSPPSSVAAKAIEVNCPACGERTLYSPANAFRPFCSARCQGHDFGAWANEGYRVPTKPSSEEPEP</sequence>
<keyword evidence="2 3" id="KW-0862">Zinc</keyword>
<comment type="cofactor">
    <cofactor evidence="3">
        <name>Zn(2+)</name>
        <dbReference type="ChEBI" id="CHEBI:29105"/>
    </cofactor>
    <text evidence="3">Binds 1 zinc ion.</text>
</comment>
<keyword evidence="1 3" id="KW-0479">Metal-binding</keyword>